<dbReference type="PANTHER" id="PTHR46590">
    <property type="entry name" value="PHOSPHATIDYLINOSITOL TRANSFER PROTEIN CSR1-RELATED"/>
    <property type="match status" value="1"/>
</dbReference>
<dbReference type="SMART" id="SM01100">
    <property type="entry name" value="CRAL_TRIO_N"/>
    <property type="match status" value="1"/>
</dbReference>
<dbReference type="PROSITE" id="PS50191">
    <property type="entry name" value="CRAL_TRIO"/>
    <property type="match status" value="1"/>
</dbReference>
<dbReference type="OrthoDB" id="43460at2759"/>
<feature type="region of interest" description="Disordered" evidence="1">
    <location>
        <begin position="221"/>
        <end position="270"/>
    </location>
</feature>
<evidence type="ECO:0000313" key="3">
    <source>
        <dbReference type="EMBL" id="TDZ19734.1"/>
    </source>
</evidence>
<dbReference type="InterPro" id="IPR036865">
    <property type="entry name" value="CRAL-TRIO_dom_sf"/>
</dbReference>
<keyword evidence="4" id="KW-1185">Reference proteome</keyword>
<evidence type="ECO:0000259" key="2">
    <source>
        <dbReference type="PROSITE" id="PS50191"/>
    </source>
</evidence>
<dbReference type="EMBL" id="AMCV02000019">
    <property type="protein sequence ID" value="TDZ19734.1"/>
    <property type="molecule type" value="Genomic_DNA"/>
</dbReference>
<dbReference type="InterPro" id="IPR001251">
    <property type="entry name" value="CRAL-TRIO_dom"/>
</dbReference>
<dbReference type="SUPFAM" id="SSF52087">
    <property type="entry name" value="CRAL/TRIO domain"/>
    <property type="match status" value="1"/>
</dbReference>
<dbReference type="AlphaFoldDB" id="A0A484FQG2"/>
<gene>
    <name evidence="3" type="ORF">Cob_v007362</name>
</gene>
<dbReference type="PANTHER" id="PTHR46590:SF1">
    <property type="entry name" value="PHOSPHATIDYLINOSITOL TRANSFER PROTEIN CSR1"/>
    <property type="match status" value="1"/>
</dbReference>
<dbReference type="CDD" id="cd00170">
    <property type="entry name" value="SEC14"/>
    <property type="match status" value="1"/>
</dbReference>
<dbReference type="InterPro" id="IPR011074">
    <property type="entry name" value="CRAL/TRIO_N_dom"/>
</dbReference>
<dbReference type="InterPro" id="IPR036273">
    <property type="entry name" value="CRAL/TRIO_N_dom_sf"/>
</dbReference>
<reference evidence="4" key="2">
    <citation type="journal article" date="2019" name="Mol. Plant Microbe Interact.">
        <title>Genome sequence resources for four phytopathogenic fungi from the Colletotrichum orbiculare species complex.</title>
        <authorList>
            <person name="Gan P."/>
            <person name="Tsushima A."/>
            <person name="Narusaka M."/>
            <person name="Narusaka Y."/>
            <person name="Takano Y."/>
            <person name="Kubo Y."/>
            <person name="Shirasu K."/>
        </authorList>
    </citation>
    <scope>GENOME REANNOTATION</scope>
    <source>
        <strain evidence="4">104-T / ATCC 96160 / CBS 514.97 / LARS 414 / MAFF 240422</strain>
    </source>
</reference>
<dbReference type="Pfam" id="PF03765">
    <property type="entry name" value="CRAL_TRIO_N"/>
    <property type="match status" value="1"/>
</dbReference>
<dbReference type="Proteomes" id="UP000014480">
    <property type="component" value="Unassembled WGS sequence"/>
</dbReference>
<evidence type="ECO:0000256" key="1">
    <source>
        <dbReference type="SAM" id="MobiDB-lite"/>
    </source>
</evidence>
<sequence>MVGFLIRNRHLTVLPKPGFDLRPAGHFPSCCTSCQLRQLTARSYIESRRLMPVSLKPLPALRRVFIASERHFSTTPRNPIWPSSTQLGRRTPVRACVDVRRPNCAPVLSNCGRANPETVVAQSSDPSNLKAPRLLLQSRADNLVFSLAVFFVCLGFGLQYQRTNSSHVVESGVPGYETRSQATMTFEAPPGRPGNLTPEQEEKLRKLWNLILSLGEDSTAANTVTSEASTPGKGEKPKKKRISLFNRKDKKDAEAANSATPVDIKDDGEDKYGQTKQFLDALASQSPEALRATIWSMVKHDHPDALALRFLRARKWDVDKAFVMMISTMNWRMTEMKVDEEIMRTGEAGALEALKSTDAKVKKLGEDFMAQARSGKTFIHGVDKTGRPICMVRVRLHRQGEQCEESLEKYTVFLIETARMVLAPPVDTATIVFDMTGFSMANMDYTPVKFMIKCFEANYPESLGAVLVHRSPWVFQGIWKIIKGWLDPVVASKVHFTNNAKEMEEFIAPANILKELDGQENWDYKYIEPVLGENDKMNDTATRETLLSGREDLIHSFEEATLQWIKDAGTEKEQAVKTQREELAQKLRDDYWKLDPYVRARCFLDRSGVIQEGGKVDFYPKAAPLNGVPRVDTSADDVD</sequence>
<dbReference type="InterPro" id="IPR052432">
    <property type="entry name" value="PITP/CRAL-TRIO"/>
</dbReference>
<comment type="caution">
    <text evidence="3">The sequence shown here is derived from an EMBL/GenBank/DDBJ whole genome shotgun (WGS) entry which is preliminary data.</text>
</comment>
<dbReference type="Pfam" id="PF00650">
    <property type="entry name" value="CRAL_TRIO"/>
    <property type="match status" value="1"/>
</dbReference>
<reference evidence="4" key="1">
    <citation type="journal article" date="2013" name="New Phytol.">
        <title>Comparative genomic and transcriptomic analyses reveal the hemibiotrophic stage shift of Colletotrichum fungi.</title>
        <authorList>
            <person name="Gan P."/>
            <person name="Ikeda K."/>
            <person name="Irieda H."/>
            <person name="Narusaka M."/>
            <person name="O'Connell R.J."/>
            <person name="Narusaka Y."/>
            <person name="Takano Y."/>
            <person name="Kubo Y."/>
            <person name="Shirasu K."/>
        </authorList>
    </citation>
    <scope>NUCLEOTIDE SEQUENCE [LARGE SCALE GENOMIC DNA]</scope>
    <source>
        <strain evidence="4">104-T / ATCC 96160 / CBS 514.97 / LARS 414 / MAFF 240422</strain>
    </source>
</reference>
<dbReference type="Gene3D" id="3.40.525.10">
    <property type="entry name" value="CRAL-TRIO lipid binding domain"/>
    <property type="match status" value="1"/>
</dbReference>
<proteinExistence type="predicted"/>
<organism evidence="3 4">
    <name type="scientific">Colletotrichum orbiculare (strain 104-T / ATCC 96160 / CBS 514.97 / LARS 414 / MAFF 240422)</name>
    <name type="common">Cucumber anthracnose fungus</name>
    <name type="synonym">Colletotrichum lagenarium</name>
    <dbReference type="NCBI Taxonomy" id="1213857"/>
    <lineage>
        <taxon>Eukaryota</taxon>
        <taxon>Fungi</taxon>
        <taxon>Dikarya</taxon>
        <taxon>Ascomycota</taxon>
        <taxon>Pezizomycotina</taxon>
        <taxon>Sordariomycetes</taxon>
        <taxon>Hypocreomycetidae</taxon>
        <taxon>Glomerellales</taxon>
        <taxon>Glomerellaceae</taxon>
        <taxon>Colletotrichum</taxon>
        <taxon>Colletotrichum orbiculare species complex</taxon>
    </lineage>
</organism>
<name>A0A484FQG2_COLOR</name>
<feature type="domain" description="CRAL-TRIO" evidence="2">
    <location>
        <begin position="379"/>
        <end position="524"/>
    </location>
</feature>
<dbReference type="SUPFAM" id="SSF46938">
    <property type="entry name" value="CRAL/TRIO N-terminal domain"/>
    <property type="match status" value="1"/>
</dbReference>
<protein>
    <submittedName>
        <fullName evidence="3">CRAL-TRIO domain-containing protein</fullName>
    </submittedName>
</protein>
<evidence type="ECO:0000313" key="4">
    <source>
        <dbReference type="Proteomes" id="UP000014480"/>
    </source>
</evidence>
<dbReference type="SMART" id="SM00516">
    <property type="entry name" value="SEC14"/>
    <property type="match status" value="1"/>
</dbReference>
<dbReference type="STRING" id="1213857.A0A484FQG2"/>
<accession>A0A484FQG2</accession>